<name>A0AAV4PDL2_CAEEX</name>
<dbReference type="EMBL" id="BPLR01004212">
    <property type="protein sequence ID" value="GIX93192.1"/>
    <property type="molecule type" value="Genomic_DNA"/>
</dbReference>
<keyword evidence="2" id="KW-1185">Reference proteome</keyword>
<proteinExistence type="predicted"/>
<accession>A0AAV4PDL2</accession>
<comment type="caution">
    <text evidence="1">The sequence shown here is derived from an EMBL/GenBank/DDBJ whole genome shotgun (WGS) entry which is preliminary data.</text>
</comment>
<dbReference type="Proteomes" id="UP001054945">
    <property type="component" value="Unassembled WGS sequence"/>
</dbReference>
<reference evidence="1 2" key="1">
    <citation type="submission" date="2021-06" db="EMBL/GenBank/DDBJ databases">
        <title>Caerostris extrusa draft genome.</title>
        <authorList>
            <person name="Kono N."/>
            <person name="Arakawa K."/>
        </authorList>
    </citation>
    <scope>NUCLEOTIDE SEQUENCE [LARGE SCALE GENOMIC DNA]</scope>
</reference>
<organism evidence="1 2">
    <name type="scientific">Caerostris extrusa</name>
    <name type="common">Bark spider</name>
    <name type="synonym">Caerostris bankana</name>
    <dbReference type="NCBI Taxonomy" id="172846"/>
    <lineage>
        <taxon>Eukaryota</taxon>
        <taxon>Metazoa</taxon>
        <taxon>Ecdysozoa</taxon>
        <taxon>Arthropoda</taxon>
        <taxon>Chelicerata</taxon>
        <taxon>Arachnida</taxon>
        <taxon>Araneae</taxon>
        <taxon>Araneomorphae</taxon>
        <taxon>Entelegynae</taxon>
        <taxon>Araneoidea</taxon>
        <taxon>Araneidae</taxon>
        <taxon>Caerostris</taxon>
    </lineage>
</organism>
<evidence type="ECO:0000313" key="1">
    <source>
        <dbReference type="EMBL" id="GIX93192.1"/>
    </source>
</evidence>
<protein>
    <submittedName>
        <fullName evidence="1">Uncharacterized protein</fullName>
    </submittedName>
</protein>
<gene>
    <name evidence="1" type="ORF">CEXT_92701</name>
</gene>
<evidence type="ECO:0000313" key="2">
    <source>
        <dbReference type="Proteomes" id="UP001054945"/>
    </source>
</evidence>
<sequence length="128" mass="14894">MVTYFMASETRLLDNAPTSLFMRLSSTKDLFMQEGRRFWVPGCLPGVVRYRESGLGVFEEGIWYYCKCAKRSLPWLSDILFPLRETYLRPITTGHCGFGRWNIIFPQEMGKLCWVFCGLMRCVLVTVV</sequence>
<dbReference type="AlphaFoldDB" id="A0AAV4PDL2"/>